<dbReference type="InterPro" id="IPR003598">
    <property type="entry name" value="Ig_sub2"/>
</dbReference>
<accession>A0AAV7R9P3</accession>
<gene>
    <name evidence="3" type="ORF">NDU88_002021</name>
</gene>
<dbReference type="InterPro" id="IPR003599">
    <property type="entry name" value="Ig_sub"/>
</dbReference>
<dbReference type="InterPro" id="IPR007110">
    <property type="entry name" value="Ig-like_dom"/>
</dbReference>
<proteinExistence type="predicted"/>
<feature type="domain" description="SEA" evidence="1">
    <location>
        <begin position="1"/>
        <end position="112"/>
    </location>
</feature>
<dbReference type="Gene3D" id="3.30.70.960">
    <property type="entry name" value="SEA domain"/>
    <property type="match status" value="1"/>
</dbReference>
<dbReference type="Gene3D" id="2.60.40.10">
    <property type="entry name" value="Immunoglobulins"/>
    <property type="match status" value="2"/>
</dbReference>
<dbReference type="EMBL" id="JANPWB010000009">
    <property type="protein sequence ID" value="KAJ1149206.1"/>
    <property type="molecule type" value="Genomic_DNA"/>
</dbReference>
<dbReference type="CDD" id="cd00096">
    <property type="entry name" value="Ig"/>
    <property type="match status" value="1"/>
</dbReference>
<dbReference type="InterPro" id="IPR013783">
    <property type="entry name" value="Ig-like_fold"/>
</dbReference>
<evidence type="ECO:0000313" key="3">
    <source>
        <dbReference type="EMBL" id="KAJ1149206.1"/>
    </source>
</evidence>
<dbReference type="PROSITE" id="PS50835">
    <property type="entry name" value="IG_LIKE"/>
    <property type="match status" value="2"/>
</dbReference>
<organism evidence="3 4">
    <name type="scientific">Pleurodeles waltl</name>
    <name type="common">Iberian ribbed newt</name>
    <dbReference type="NCBI Taxonomy" id="8319"/>
    <lineage>
        <taxon>Eukaryota</taxon>
        <taxon>Metazoa</taxon>
        <taxon>Chordata</taxon>
        <taxon>Craniata</taxon>
        <taxon>Vertebrata</taxon>
        <taxon>Euteleostomi</taxon>
        <taxon>Amphibia</taxon>
        <taxon>Batrachia</taxon>
        <taxon>Caudata</taxon>
        <taxon>Salamandroidea</taxon>
        <taxon>Salamandridae</taxon>
        <taxon>Pleurodelinae</taxon>
        <taxon>Pleurodeles</taxon>
    </lineage>
</organism>
<dbReference type="Proteomes" id="UP001066276">
    <property type="component" value="Chromosome 5"/>
</dbReference>
<sequence>MLKFQLTILEPFTADLNDKTSEKYINYKTTFETQLSDSYKTFLNGFVSVNVTGFSAGSVIVEYVVIADRPTESSLDAANANIVNNLSKDFTFPASPFLRIIVDQTNFTTSPEILFQGDNLTLTCRTRSISTSVSWTRNGVPVKISAVNTNKDNVSESVLIIPSITTSQAGEYSCSLNDATSIYLASRNVSVSSINPTFNGNKDILCDGNKIEVYQWCTNGNISFLTCGCTPSGGLTITGKITTGINCQTFEVQADIASCPQQMSGKNTNYRCQCSREGRELISNTTTVTFIRKAIVTIIGNRTMSEYGSLSLKCSSDVPVYESMTWTLERKAGGSPDLQKYIGDKNETLNMQNVLQYWEGTYTCTVSQRITNSSSSATITILPLPSASQLTTNIVEGIYTCPSTVSLRCSTTDSNKYRFQFKVQGSSTPMVIRPHLILLRCPLMRILTGLDVMPI</sequence>
<protein>
    <recommendedName>
        <fullName evidence="5">HMCN</fullName>
    </recommendedName>
</protein>
<evidence type="ECO:0008006" key="5">
    <source>
        <dbReference type="Google" id="ProtNLM"/>
    </source>
</evidence>
<dbReference type="InterPro" id="IPR000082">
    <property type="entry name" value="SEA_dom"/>
</dbReference>
<keyword evidence="4" id="KW-1185">Reference proteome</keyword>
<feature type="domain" description="Ig-like" evidence="2">
    <location>
        <begin position="96"/>
        <end position="190"/>
    </location>
</feature>
<dbReference type="PROSITE" id="PS50024">
    <property type="entry name" value="SEA"/>
    <property type="match status" value="1"/>
</dbReference>
<dbReference type="InterPro" id="IPR036179">
    <property type="entry name" value="Ig-like_dom_sf"/>
</dbReference>
<dbReference type="PANTHER" id="PTHR46013">
    <property type="entry name" value="VASCULAR CELL ADHESION MOLECULE 1"/>
    <property type="match status" value="1"/>
</dbReference>
<dbReference type="Pfam" id="PF01390">
    <property type="entry name" value="SEA"/>
    <property type="match status" value="1"/>
</dbReference>
<dbReference type="AlphaFoldDB" id="A0AAV7R9P3"/>
<feature type="domain" description="Ig-like" evidence="2">
    <location>
        <begin position="293"/>
        <end position="380"/>
    </location>
</feature>
<comment type="caution">
    <text evidence="3">The sequence shown here is derived from an EMBL/GenBank/DDBJ whole genome shotgun (WGS) entry which is preliminary data.</text>
</comment>
<evidence type="ECO:0000313" key="4">
    <source>
        <dbReference type="Proteomes" id="UP001066276"/>
    </source>
</evidence>
<dbReference type="SMART" id="SM00409">
    <property type="entry name" value="IG"/>
    <property type="match status" value="2"/>
</dbReference>
<dbReference type="SUPFAM" id="SSF48726">
    <property type="entry name" value="Immunoglobulin"/>
    <property type="match status" value="2"/>
</dbReference>
<dbReference type="InterPro" id="IPR036364">
    <property type="entry name" value="SEA_dom_sf"/>
</dbReference>
<dbReference type="SMART" id="SM00408">
    <property type="entry name" value="IGc2"/>
    <property type="match status" value="2"/>
</dbReference>
<evidence type="ECO:0000259" key="2">
    <source>
        <dbReference type="PROSITE" id="PS50835"/>
    </source>
</evidence>
<dbReference type="SUPFAM" id="SSF82671">
    <property type="entry name" value="SEA domain"/>
    <property type="match status" value="1"/>
</dbReference>
<name>A0AAV7R9P3_PLEWA</name>
<dbReference type="PANTHER" id="PTHR46013:SF7">
    <property type="entry name" value="IG-LIKE DOMAIN-CONTAINING PROTEIN"/>
    <property type="match status" value="1"/>
</dbReference>
<evidence type="ECO:0000259" key="1">
    <source>
        <dbReference type="PROSITE" id="PS50024"/>
    </source>
</evidence>
<reference evidence="3" key="1">
    <citation type="journal article" date="2022" name="bioRxiv">
        <title>Sequencing and chromosome-scale assembly of the giantPleurodeles waltlgenome.</title>
        <authorList>
            <person name="Brown T."/>
            <person name="Elewa A."/>
            <person name="Iarovenko S."/>
            <person name="Subramanian E."/>
            <person name="Araus A.J."/>
            <person name="Petzold A."/>
            <person name="Susuki M."/>
            <person name="Suzuki K.-i.T."/>
            <person name="Hayashi T."/>
            <person name="Toyoda A."/>
            <person name="Oliveira C."/>
            <person name="Osipova E."/>
            <person name="Leigh N.D."/>
            <person name="Simon A."/>
            <person name="Yun M.H."/>
        </authorList>
    </citation>
    <scope>NUCLEOTIDE SEQUENCE</scope>
    <source>
        <strain evidence="3">20211129_DDA</strain>
        <tissue evidence="3">Liver</tissue>
    </source>
</reference>
<dbReference type="Pfam" id="PF13927">
    <property type="entry name" value="Ig_3"/>
    <property type="match status" value="1"/>
</dbReference>